<dbReference type="GO" id="GO:0006099">
    <property type="term" value="P:tricarboxylic acid cycle"/>
    <property type="evidence" value="ECO:0007669"/>
    <property type="project" value="UniProtKB-UniRule"/>
</dbReference>
<dbReference type="Pfam" id="PF20423">
    <property type="entry name" value="AceK_regulatory"/>
    <property type="match status" value="1"/>
</dbReference>
<keyword evidence="2 11" id="KW-0963">Cytoplasm</keyword>
<keyword evidence="9 11" id="KW-0067">ATP-binding</keyword>
<comment type="function">
    <text evidence="11">Bifunctional enzyme which can phosphorylate or dephosphorylate isocitrate dehydrogenase (IDH) on a specific serine residue. This is a regulatory mechanism which enables bacteria to bypass the Krebs cycle via the glyoxylate shunt in response to the source of carbon. When bacteria are grown on glucose, IDH is fully active and unphosphorylated, but when grown on acetate or ethanol, the activity of IDH declines drastically concomitant with its phosphorylation.</text>
</comment>
<keyword evidence="5 11" id="KW-0808">Transferase</keyword>
<evidence type="ECO:0000256" key="1">
    <source>
        <dbReference type="ARBA" id="ARBA00022435"/>
    </source>
</evidence>
<feature type="binding site" evidence="11">
    <location>
        <begin position="314"/>
        <end position="320"/>
    </location>
    <ligand>
        <name>ATP</name>
        <dbReference type="ChEBI" id="CHEBI:30616"/>
    </ligand>
</feature>
<evidence type="ECO:0000256" key="10">
    <source>
        <dbReference type="ARBA" id="ARBA00022912"/>
    </source>
</evidence>
<gene>
    <name evidence="11" type="primary">aceK</name>
    <name evidence="14" type="ORF">WQ53_08195</name>
</gene>
<comment type="subcellular location">
    <subcellularLocation>
        <location evidence="11">Cytoplasm</location>
    </subcellularLocation>
</comment>
<dbReference type="Pfam" id="PF06315">
    <property type="entry name" value="AceK_kinase"/>
    <property type="match status" value="1"/>
</dbReference>
<evidence type="ECO:0000256" key="9">
    <source>
        <dbReference type="ARBA" id="ARBA00022840"/>
    </source>
</evidence>
<evidence type="ECO:0000256" key="5">
    <source>
        <dbReference type="ARBA" id="ARBA00022679"/>
    </source>
</evidence>
<dbReference type="GO" id="GO:0016208">
    <property type="term" value="F:AMP binding"/>
    <property type="evidence" value="ECO:0007669"/>
    <property type="project" value="TreeGrafter"/>
</dbReference>
<dbReference type="GO" id="GO:0008772">
    <property type="term" value="F:[isocitrate dehydrogenase (NADP+)] kinase activity"/>
    <property type="evidence" value="ECO:0007669"/>
    <property type="project" value="UniProtKB-UniRule"/>
</dbReference>
<dbReference type="PATRIC" id="fig|314722.6.peg.1760"/>
<dbReference type="GO" id="GO:0005737">
    <property type="term" value="C:cytoplasm"/>
    <property type="evidence" value="ECO:0007669"/>
    <property type="project" value="UniProtKB-SubCell"/>
</dbReference>
<protein>
    <recommendedName>
        <fullName evidence="11">Isocitrate dehydrogenase kinase/phosphatase</fullName>
        <shortName evidence="11">IDH kinase/phosphatase</shortName>
        <shortName evidence="11">IDHK/P</shortName>
        <ecNumber evidence="11">2.7.11.5</ecNumber>
        <ecNumber evidence="11">3.1.3.-</ecNumber>
    </recommendedName>
</protein>
<evidence type="ECO:0000256" key="6">
    <source>
        <dbReference type="ARBA" id="ARBA00022741"/>
    </source>
</evidence>
<dbReference type="NCBIfam" id="NF002804">
    <property type="entry name" value="PRK02946.1"/>
    <property type="match status" value="1"/>
</dbReference>
<dbReference type="GO" id="GO:0004721">
    <property type="term" value="F:phosphoprotein phosphatase activity"/>
    <property type="evidence" value="ECO:0007669"/>
    <property type="project" value="UniProtKB-KW"/>
</dbReference>
<comment type="catalytic activity">
    <reaction evidence="11">
        <text>L-seryl-[isocitrate dehydrogenase] + ATP = O-phospho-L-seryl-[isocitrate dehydrogenase] + ADP + H(+)</text>
        <dbReference type="Rhea" id="RHEA:43540"/>
        <dbReference type="Rhea" id="RHEA-COMP:10605"/>
        <dbReference type="Rhea" id="RHEA-COMP:10606"/>
        <dbReference type="ChEBI" id="CHEBI:15378"/>
        <dbReference type="ChEBI" id="CHEBI:29999"/>
        <dbReference type="ChEBI" id="CHEBI:30616"/>
        <dbReference type="ChEBI" id="CHEBI:83421"/>
        <dbReference type="ChEBI" id="CHEBI:456216"/>
        <dbReference type="EC" id="2.7.11.5"/>
    </reaction>
</comment>
<dbReference type="EMBL" id="CP011144">
    <property type="protein sequence ID" value="AKC86738.1"/>
    <property type="molecule type" value="Genomic_DNA"/>
</dbReference>
<reference evidence="14 15" key="1">
    <citation type="journal article" date="2015" name="Genome Announc.">
        <title>Complete Genome Sequence of Pseudoxanthomonas suwonensis Strain J1, a Cellulose-Degrading Bacterium Isolated from Leaf- and Wood-Enriched Soil.</title>
        <authorList>
            <person name="Hou L."/>
            <person name="Jiang J."/>
            <person name="Xu Z."/>
            <person name="Zhou Y."/>
            <person name="Leung F.C."/>
        </authorList>
    </citation>
    <scope>NUCLEOTIDE SEQUENCE [LARGE SCALE GENOMIC DNA]</scope>
    <source>
        <strain evidence="14 15">J1</strain>
    </source>
</reference>
<dbReference type="GO" id="GO:0006097">
    <property type="term" value="P:glyoxylate cycle"/>
    <property type="evidence" value="ECO:0007669"/>
    <property type="project" value="UniProtKB-UniRule"/>
</dbReference>
<keyword evidence="7 11" id="KW-0418">Kinase</keyword>
<comment type="similarity">
    <text evidence="11">Belongs to the AceK family.</text>
</comment>
<accession>A0A0E3Z1J8</accession>
<dbReference type="HAMAP" id="MF_00747">
    <property type="entry name" value="AceK"/>
    <property type="match status" value="1"/>
</dbReference>
<organism evidence="14 15">
    <name type="scientific">Pseudoxanthomonas suwonensis</name>
    <dbReference type="NCBI Taxonomy" id="314722"/>
    <lineage>
        <taxon>Bacteria</taxon>
        <taxon>Pseudomonadati</taxon>
        <taxon>Pseudomonadota</taxon>
        <taxon>Gammaproteobacteria</taxon>
        <taxon>Lysobacterales</taxon>
        <taxon>Lysobacteraceae</taxon>
        <taxon>Pseudoxanthomonas</taxon>
    </lineage>
</organism>
<keyword evidence="6 11" id="KW-0547">Nucleotide-binding</keyword>
<evidence type="ECO:0000256" key="2">
    <source>
        <dbReference type="ARBA" id="ARBA00022490"/>
    </source>
</evidence>
<evidence type="ECO:0000313" key="15">
    <source>
        <dbReference type="Proteomes" id="UP000033067"/>
    </source>
</evidence>
<keyword evidence="3 11" id="KW-0723">Serine/threonine-protein kinase</keyword>
<proteinExistence type="inferred from homology"/>
<name>A0A0E3Z1J8_9GAMM</name>
<dbReference type="GO" id="GO:0005524">
    <property type="term" value="F:ATP binding"/>
    <property type="evidence" value="ECO:0007669"/>
    <property type="project" value="UniProtKB-UniRule"/>
</dbReference>
<dbReference type="PANTHER" id="PTHR39559:SF1">
    <property type="entry name" value="ISOCITRATE DEHYDROGENASE KINASE_PHOSPHATASE"/>
    <property type="match status" value="1"/>
</dbReference>
<dbReference type="RefSeq" id="WP_052631710.1">
    <property type="nucleotide sequence ID" value="NZ_CP011144.1"/>
</dbReference>
<feature type="active site" evidence="11">
    <location>
        <position position="370"/>
    </location>
</feature>
<dbReference type="EC" id="2.7.11.5" evidence="11"/>
<dbReference type="Proteomes" id="UP000033067">
    <property type="component" value="Chromosome"/>
</dbReference>
<dbReference type="InterPro" id="IPR046854">
    <property type="entry name" value="AceK_regulatory"/>
</dbReference>
<dbReference type="KEGG" id="psuw:WQ53_08195"/>
<dbReference type="OrthoDB" id="5287793at2"/>
<dbReference type="AlphaFoldDB" id="A0A0E3Z1J8"/>
<dbReference type="PIRSF" id="PIRSF000719">
    <property type="entry name" value="AceK"/>
    <property type="match status" value="1"/>
</dbReference>
<feature type="domain" description="Isocitrate dehydrogenase kinase/phosphatase (AceK) regulatory" evidence="13">
    <location>
        <begin position="8"/>
        <end position="304"/>
    </location>
</feature>
<evidence type="ECO:0000256" key="4">
    <source>
        <dbReference type="ARBA" id="ARBA00022532"/>
    </source>
</evidence>
<dbReference type="InterPro" id="IPR010452">
    <property type="entry name" value="Isocitrate_DH_AceK"/>
</dbReference>
<dbReference type="PANTHER" id="PTHR39559">
    <property type="match status" value="1"/>
</dbReference>
<evidence type="ECO:0000256" key="3">
    <source>
        <dbReference type="ARBA" id="ARBA00022527"/>
    </source>
</evidence>
<dbReference type="GO" id="GO:0004674">
    <property type="term" value="F:protein serine/threonine kinase activity"/>
    <property type="evidence" value="ECO:0007669"/>
    <property type="project" value="UniProtKB-KW"/>
</dbReference>
<keyword evidence="10 11" id="KW-0904">Protein phosphatase</keyword>
<sequence>MAHADAIAEQIRDAFDDYHARFAAISRRAQRRFEARDWAGAREDAAERLDLYDACIDECGRRLAALLSGQAHDRTLWGAVRAAYAALTDGLIDVELYKTFYNTLTRRFFRTRGVDPAIEFLALDVEPTDAITRPVARHSYAVSETRPTEAFMRVLENYRFDAPYAHRTRCAAAIAVRLQDDLAHWGGNPVRGIELLDTVFYRERRAYLVGRVFGEHRFSPCVIALVNGEDGIRAEAVLTRRADVTQLFGVSRSYFQADLPTVGDAVVFLRTLLPNKPVDELYTVLGRAKQGKTERYRSFFRYFQAHPAERLVRAEGTPGMVMAVFTLPGQPLVFKVIRDRFAWPKTVTREEVEAQYERVFHLDRIGRLLDAQSFRHLRFPRARFDPALLAELRDSCAASLDEDGEDIVVKLCYVQRRLRPLDLYLREQAGEAVREAALDYGQAIVDLARNDIFPGDMLLKNFGVSRHRRVVFYDYDEIRAVGELHFREWPQATTYEEQVAGEPWFHVAPGDVFPERFPMFMGLPAPLAAALKTVHGQLFRPQWWWQLQAQLRSGDWPDTPPYPEALKLA</sequence>
<feature type="domain" description="Isocitrate dehydrogenase kinase/phosphatase (AceK) kinase" evidence="12">
    <location>
        <begin position="309"/>
        <end position="564"/>
    </location>
</feature>
<feature type="binding site" evidence="11">
    <location>
        <position position="335"/>
    </location>
    <ligand>
        <name>ATP</name>
        <dbReference type="ChEBI" id="CHEBI:30616"/>
    </ligand>
</feature>
<keyword evidence="1 11" id="KW-0329">Glyoxylate bypass</keyword>
<keyword evidence="4 11" id="KW-0816">Tricarboxylic acid cycle</keyword>
<dbReference type="GO" id="GO:0006006">
    <property type="term" value="P:glucose metabolic process"/>
    <property type="evidence" value="ECO:0007669"/>
    <property type="project" value="InterPro"/>
</dbReference>
<evidence type="ECO:0000256" key="8">
    <source>
        <dbReference type="ARBA" id="ARBA00022801"/>
    </source>
</evidence>
<evidence type="ECO:0000259" key="12">
    <source>
        <dbReference type="Pfam" id="PF06315"/>
    </source>
</evidence>
<keyword evidence="15" id="KW-1185">Reference proteome</keyword>
<keyword evidence="8 11" id="KW-0378">Hydrolase</keyword>
<evidence type="ECO:0000259" key="13">
    <source>
        <dbReference type="Pfam" id="PF20423"/>
    </source>
</evidence>
<evidence type="ECO:0000313" key="14">
    <source>
        <dbReference type="EMBL" id="AKC86738.1"/>
    </source>
</evidence>
<evidence type="ECO:0000256" key="11">
    <source>
        <dbReference type="HAMAP-Rule" id="MF_00747"/>
    </source>
</evidence>
<dbReference type="InterPro" id="IPR046855">
    <property type="entry name" value="AceK_kinase"/>
</dbReference>
<evidence type="ECO:0000256" key="7">
    <source>
        <dbReference type="ARBA" id="ARBA00022777"/>
    </source>
</evidence>
<dbReference type="EC" id="3.1.3.-" evidence="11"/>